<proteinExistence type="predicted"/>
<dbReference type="PRINTS" id="PR00111">
    <property type="entry name" value="ABHYDROLASE"/>
</dbReference>
<organism evidence="2 3">
    <name type="scientific">Streptomyces diastatochromogenes</name>
    <dbReference type="NCBI Taxonomy" id="42236"/>
    <lineage>
        <taxon>Bacteria</taxon>
        <taxon>Bacillati</taxon>
        <taxon>Actinomycetota</taxon>
        <taxon>Actinomycetes</taxon>
        <taxon>Kitasatosporales</taxon>
        <taxon>Streptomycetaceae</taxon>
        <taxon>Streptomyces</taxon>
    </lineage>
</organism>
<evidence type="ECO:0000313" key="2">
    <source>
        <dbReference type="EMBL" id="OXY99099.1"/>
    </source>
</evidence>
<name>A0A233STY2_STRDA</name>
<sequence length="289" mass="31229">MSTPAFLSVNGRRTRVRVEGDPAAPPVLLLHGIGRSLEDWATQYPRLAQGHRLIALDLPGFGFSARSPEPITLEVLARGAIETLDALGERRPLHVLGNSLGGAIAQQLLVLEPERVASLVLVNSAGFGSEVALPLRLLALPVLGRIATRRTTRAGARMAERLLFADPLLATKERIDHALAIARQPDPNAVLLETVRQLATVRGTKPGWRADLTAAVRKHPRPTLIIWGDRDRVLPARHLDSAHGLLPHAETHLFAGIGHMPQIECPDEFDARVLTFLAHSTNSTSSGAP</sequence>
<accession>A0A233STY2</accession>
<gene>
    <name evidence="2" type="ORF">BEK98_03740</name>
</gene>
<dbReference type="RefSeq" id="WP_094214922.1">
    <property type="nucleotide sequence ID" value="NZ_MCGQ01000006.1"/>
</dbReference>
<comment type="caution">
    <text evidence="2">The sequence shown here is derived from an EMBL/GenBank/DDBJ whole genome shotgun (WGS) entry which is preliminary data.</text>
</comment>
<dbReference type="AlphaFoldDB" id="A0A233STY2"/>
<dbReference type="SUPFAM" id="SSF53474">
    <property type="entry name" value="alpha/beta-Hydrolases"/>
    <property type="match status" value="1"/>
</dbReference>
<keyword evidence="2" id="KW-0378">Hydrolase</keyword>
<dbReference type="InterPro" id="IPR029058">
    <property type="entry name" value="AB_hydrolase_fold"/>
</dbReference>
<keyword evidence="3" id="KW-1185">Reference proteome</keyword>
<dbReference type="OrthoDB" id="3249793at2"/>
<dbReference type="GO" id="GO:0016787">
    <property type="term" value="F:hydrolase activity"/>
    <property type="evidence" value="ECO:0007669"/>
    <property type="project" value="UniProtKB-KW"/>
</dbReference>
<feature type="domain" description="AB hydrolase-1" evidence="1">
    <location>
        <begin position="25"/>
        <end position="264"/>
    </location>
</feature>
<protein>
    <submittedName>
        <fullName evidence="2">Alpha/beta hydrolase</fullName>
    </submittedName>
</protein>
<dbReference type="Proteomes" id="UP000215483">
    <property type="component" value="Unassembled WGS sequence"/>
</dbReference>
<reference evidence="2 3" key="1">
    <citation type="submission" date="2016-07" db="EMBL/GenBank/DDBJ databases">
        <title>Draft genome of Streptomyces diastatochromogenes.</title>
        <authorList>
            <person name="Podduturi R."/>
            <person name="Lukassen M.B."/>
            <person name="Clausen N."/>
            <person name="Nielsen J.L."/>
            <person name="Jorgensen N.O."/>
        </authorList>
    </citation>
    <scope>NUCLEOTIDE SEQUENCE [LARGE SCALE GENOMIC DNA]</scope>
    <source>
        <strain evidence="2 3">DSM 40608</strain>
    </source>
</reference>
<evidence type="ECO:0000313" key="3">
    <source>
        <dbReference type="Proteomes" id="UP000215483"/>
    </source>
</evidence>
<dbReference type="Pfam" id="PF00561">
    <property type="entry name" value="Abhydrolase_1"/>
    <property type="match status" value="1"/>
</dbReference>
<dbReference type="PANTHER" id="PTHR43689:SF8">
    <property type="entry name" value="ALPHA_BETA-HYDROLASES SUPERFAMILY PROTEIN"/>
    <property type="match status" value="1"/>
</dbReference>
<dbReference type="PANTHER" id="PTHR43689">
    <property type="entry name" value="HYDROLASE"/>
    <property type="match status" value="1"/>
</dbReference>
<evidence type="ECO:0000259" key="1">
    <source>
        <dbReference type="Pfam" id="PF00561"/>
    </source>
</evidence>
<dbReference type="InterPro" id="IPR000073">
    <property type="entry name" value="AB_hydrolase_1"/>
</dbReference>
<dbReference type="Gene3D" id="3.40.50.1820">
    <property type="entry name" value="alpha/beta hydrolase"/>
    <property type="match status" value="1"/>
</dbReference>
<dbReference type="EMBL" id="MCGQ01000006">
    <property type="protein sequence ID" value="OXY99099.1"/>
    <property type="molecule type" value="Genomic_DNA"/>
</dbReference>